<keyword evidence="11" id="KW-1185">Reference proteome</keyword>
<feature type="active site" description="Charge relay system" evidence="5">
    <location>
        <position position="339"/>
    </location>
</feature>
<dbReference type="PRINTS" id="PR00723">
    <property type="entry name" value="SUBTILISIN"/>
</dbReference>
<feature type="signal peptide" evidence="7">
    <location>
        <begin position="1"/>
        <end position="19"/>
    </location>
</feature>
<name>A0A137P9T2_CONC2</name>
<dbReference type="GO" id="GO:0004252">
    <property type="term" value="F:serine-type endopeptidase activity"/>
    <property type="evidence" value="ECO:0007669"/>
    <property type="project" value="UniProtKB-UniRule"/>
</dbReference>
<evidence type="ECO:0000313" key="11">
    <source>
        <dbReference type="Proteomes" id="UP000070444"/>
    </source>
</evidence>
<keyword evidence="4 5" id="KW-0720">Serine protease</keyword>
<dbReference type="Pfam" id="PF05922">
    <property type="entry name" value="Inhibitor_I9"/>
    <property type="match status" value="1"/>
</dbReference>
<dbReference type="OrthoDB" id="206201at2759"/>
<dbReference type="SUPFAM" id="SSF52743">
    <property type="entry name" value="Subtilisin-like"/>
    <property type="match status" value="1"/>
</dbReference>
<dbReference type="InterPro" id="IPR023828">
    <property type="entry name" value="Peptidase_S8_Ser-AS"/>
</dbReference>
<dbReference type="InterPro" id="IPR010259">
    <property type="entry name" value="S8pro/Inhibitor_I9"/>
</dbReference>
<dbReference type="InterPro" id="IPR050131">
    <property type="entry name" value="Peptidase_S8_subtilisin-like"/>
</dbReference>
<sequence length="402" mass="42450">MKLIALPLNVIIFIGVIKAQLIPNQYIIQFDSDAKANSFTSNIKSIQSLIASSNNANSIGIKSSITNKILHTYSPSTLNGISAQLDDSTLERVKDLPYIAHIEQDQIVKSTNIQQKAGWNLARISQHSQVGESPYAYHYPKNAGEGVNIYLLDTGINTSHNDFNGSATWGTTTFPNSTNADLHGHGTHCAGIAIGREYGVAKNSKVIAVKVLGDDGVGSVSACIEGVNWVIKNKSGVKGNVASMSLAGGYSKAFNKAVNNAASQGIIIIAGAGNDFEDACNYSPGSAEKAITVGAIDSEDNVASFSNYGKCVDIHAPGVDIKSAWIGSNKSYRYLSGTSMATPHIAGIAATLLGQGVPAEIVESKLKAIGTKGKILGLRNDTVNLIGIMELVERLLRGLLYV</sequence>
<dbReference type="PROSITE" id="PS00138">
    <property type="entry name" value="SUBTILASE_SER"/>
    <property type="match status" value="1"/>
</dbReference>
<evidence type="ECO:0000256" key="6">
    <source>
        <dbReference type="RuleBase" id="RU003355"/>
    </source>
</evidence>
<dbReference type="FunFam" id="3.40.50.200:FF:000007">
    <property type="entry name" value="Subtilisin-like serine protease"/>
    <property type="match status" value="1"/>
</dbReference>
<evidence type="ECO:0000256" key="5">
    <source>
        <dbReference type="PROSITE-ProRule" id="PRU01240"/>
    </source>
</evidence>
<gene>
    <name evidence="10" type="ORF">CONCODRAFT_16701</name>
</gene>
<dbReference type="STRING" id="796925.A0A137P9T2"/>
<dbReference type="AlphaFoldDB" id="A0A137P9T2"/>
<dbReference type="Proteomes" id="UP000070444">
    <property type="component" value="Unassembled WGS sequence"/>
</dbReference>
<evidence type="ECO:0000256" key="3">
    <source>
        <dbReference type="ARBA" id="ARBA00022801"/>
    </source>
</evidence>
<dbReference type="PANTHER" id="PTHR43806">
    <property type="entry name" value="PEPTIDASE S8"/>
    <property type="match status" value="1"/>
</dbReference>
<dbReference type="GO" id="GO:0005615">
    <property type="term" value="C:extracellular space"/>
    <property type="evidence" value="ECO:0007669"/>
    <property type="project" value="TreeGrafter"/>
</dbReference>
<dbReference type="InterPro" id="IPR036852">
    <property type="entry name" value="Peptidase_S8/S53_dom_sf"/>
</dbReference>
<dbReference type="InterPro" id="IPR000209">
    <property type="entry name" value="Peptidase_S8/S53_dom"/>
</dbReference>
<feature type="active site" description="Charge relay system" evidence="5">
    <location>
        <position position="185"/>
    </location>
</feature>
<dbReference type="InterPro" id="IPR034193">
    <property type="entry name" value="PCSK9_ProteinaseK-like"/>
</dbReference>
<protein>
    <submittedName>
        <fullName evidence="10">Cephalosporin C acetylhydrolase</fullName>
    </submittedName>
</protein>
<evidence type="ECO:0000256" key="1">
    <source>
        <dbReference type="ARBA" id="ARBA00011073"/>
    </source>
</evidence>
<dbReference type="PROSITE" id="PS00136">
    <property type="entry name" value="SUBTILASE_ASP"/>
    <property type="match status" value="1"/>
</dbReference>
<comment type="similarity">
    <text evidence="1 5 6">Belongs to the peptidase S8 family.</text>
</comment>
<dbReference type="InterPro" id="IPR015500">
    <property type="entry name" value="Peptidase_S8_subtilisin-rel"/>
</dbReference>
<reference evidence="10 11" key="1">
    <citation type="journal article" date="2015" name="Genome Biol. Evol.">
        <title>Phylogenomic analyses indicate that early fungi evolved digesting cell walls of algal ancestors of land plants.</title>
        <authorList>
            <person name="Chang Y."/>
            <person name="Wang S."/>
            <person name="Sekimoto S."/>
            <person name="Aerts A.L."/>
            <person name="Choi C."/>
            <person name="Clum A."/>
            <person name="LaButti K.M."/>
            <person name="Lindquist E.A."/>
            <person name="Yee Ngan C."/>
            <person name="Ohm R.A."/>
            <person name="Salamov A.A."/>
            <person name="Grigoriev I.V."/>
            <person name="Spatafora J.W."/>
            <person name="Berbee M.L."/>
        </authorList>
    </citation>
    <scope>NUCLEOTIDE SEQUENCE [LARGE SCALE GENOMIC DNA]</scope>
    <source>
        <strain evidence="10 11">NRRL 28638</strain>
    </source>
</reference>
<keyword evidence="2 5" id="KW-0645">Protease</keyword>
<keyword evidence="3 5" id="KW-0378">Hydrolase</keyword>
<keyword evidence="7" id="KW-0732">Signal</keyword>
<evidence type="ECO:0000256" key="4">
    <source>
        <dbReference type="ARBA" id="ARBA00022825"/>
    </source>
</evidence>
<evidence type="ECO:0000313" key="10">
    <source>
        <dbReference type="EMBL" id="KXN71753.1"/>
    </source>
</evidence>
<feature type="domain" description="Inhibitor I9" evidence="9">
    <location>
        <begin position="25"/>
        <end position="109"/>
    </location>
</feature>
<dbReference type="CDD" id="cd04077">
    <property type="entry name" value="Peptidases_S8_PCSK9_ProteinaseK_like"/>
    <property type="match status" value="1"/>
</dbReference>
<feature type="chain" id="PRO_5007294551" evidence="7">
    <location>
        <begin position="20"/>
        <end position="402"/>
    </location>
</feature>
<evidence type="ECO:0000259" key="9">
    <source>
        <dbReference type="Pfam" id="PF05922"/>
    </source>
</evidence>
<accession>A0A137P9T2</accession>
<dbReference type="Gene3D" id="3.40.50.200">
    <property type="entry name" value="Peptidase S8/S53 domain"/>
    <property type="match status" value="1"/>
</dbReference>
<evidence type="ECO:0000256" key="2">
    <source>
        <dbReference type="ARBA" id="ARBA00022670"/>
    </source>
</evidence>
<evidence type="ECO:0000259" key="8">
    <source>
        <dbReference type="Pfam" id="PF00082"/>
    </source>
</evidence>
<dbReference type="PROSITE" id="PS51892">
    <property type="entry name" value="SUBTILASE"/>
    <property type="match status" value="1"/>
</dbReference>
<feature type="active site" description="Charge relay system" evidence="5">
    <location>
        <position position="153"/>
    </location>
</feature>
<dbReference type="GO" id="GO:0006508">
    <property type="term" value="P:proteolysis"/>
    <property type="evidence" value="ECO:0007669"/>
    <property type="project" value="UniProtKB-KW"/>
</dbReference>
<dbReference type="PANTHER" id="PTHR43806:SF11">
    <property type="entry name" value="CEREVISIN-RELATED"/>
    <property type="match status" value="1"/>
</dbReference>
<dbReference type="Gene3D" id="3.30.70.80">
    <property type="entry name" value="Peptidase S8 propeptide/proteinase inhibitor I9"/>
    <property type="match status" value="1"/>
</dbReference>
<dbReference type="Pfam" id="PF00082">
    <property type="entry name" value="Peptidase_S8"/>
    <property type="match status" value="1"/>
</dbReference>
<dbReference type="OMA" id="KSAWIDQ"/>
<evidence type="ECO:0000256" key="7">
    <source>
        <dbReference type="SAM" id="SignalP"/>
    </source>
</evidence>
<organism evidence="10 11">
    <name type="scientific">Conidiobolus coronatus (strain ATCC 28846 / CBS 209.66 / NRRL 28638)</name>
    <name type="common">Delacroixia coronata</name>
    <dbReference type="NCBI Taxonomy" id="796925"/>
    <lineage>
        <taxon>Eukaryota</taxon>
        <taxon>Fungi</taxon>
        <taxon>Fungi incertae sedis</taxon>
        <taxon>Zoopagomycota</taxon>
        <taxon>Entomophthoromycotina</taxon>
        <taxon>Entomophthoromycetes</taxon>
        <taxon>Entomophthorales</taxon>
        <taxon>Ancylistaceae</taxon>
        <taxon>Conidiobolus</taxon>
    </lineage>
</organism>
<proteinExistence type="inferred from homology"/>
<feature type="domain" description="Peptidase S8/S53" evidence="8">
    <location>
        <begin position="144"/>
        <end position="354"/>
    </location>
</feature>
<dbReference type="InterPro" id="IPR037045">
    <property type="entry name" value="S8pro/Inhibitor_I9_sf"/>
</dbReference>
<dbReference type="InterPro" id="IPR023827">
    <property type="entry name" value="Peptidase_S8_Asp-AS"/>
</dbReference>
<dbReference type="EMBL" id="KQ964468">
    <property type="protein sequence ID" value="KXN71753.1"/>
    <property type="molecule type" value="Genomic_DNA"/>
</dbReference>